<dbReference type="Gene3D" id="1.10.110.10">
    <property type="entry name" value="Plant lipid-transfer and hydrophobic proteins"/>
    <property type="match status" value="1"/>
</dbReference>
<protein>
    <recommendedName>
        <fullName evidence="7">Bifunctional inhibitor/plant lipid transfer protein/seed storage helical domain-containing protein</fullName>
    </recommendedName>
</protein>
<feature type="compositionally biased region" description="Pro residues" evidence="5">
    <location>
        <begin position="123"/>
        <end position="139"/>
    </location>
</feature>
<proteinExistence type="inferred from homology"/>
<feature type="domain" description="Bifunctional inhibitor/plant lipid transfer protein/seed storage helical" evidence="7">
    <location>
        <begin position="39"/>
        <end position="117"/>
    </location>
</feature>
<dbReference type="CDD" id="cd00010">
    <property type="entry name" value="AAI_LTSS"/>
    <property type="match status" value="1"/>
</dbReference>
<name>A0A835PU47_VANPL</name>
<comment type="caution">
    <text evidence="8">The sequence shown here is derived from an EMBL/GenBank/DDBJ whole genome shotgun (WGS) entry which is preliminary data.</text>
</comment>
<keyword evidence="3" id="KW-1015">Disulfide bond</keyword>
<dbReference type="InterPro" id="IPR036312">
    <property type="entry name" value="Bifun_inhib/LTP/seed_sf"/>
</dbReference>
<keyword evidence="2 6" id="KW-0732">Signal</keyword>
<dbReference type="InterPro" id="IPR043325">
    <property type="entry name" value="LTSS"/>
</dbReference>
<feature type="region of interest" description="Disordered" evidence="5">
    <location>
        <begin position="119"/>
        <end position="151"/>
    </location>
</feature>
<evidence type="ECO:0000256" key="3">
    <source>
        <dbReference type="ARBA" id="ARBA00023157"/>
    </source>
</evidence>
<evidence type="ECO:0000313" key="8">
    <source>
        <dbReference type="EMBL" id="KAG0456147.1"/>
    </source>
</evidence>
<feature type="chain" id="PRO_5032335269" description="Bifunctional inhibitor/plant lipid transfer protein/seed storage helical domain-containing protein" evidence="6">
    <location>
        <begin position="28"/>
        <end position="175"/>
    </location>
</feature>
<evidence type="ECO:0000256" key="2">
    <source>
        <dbReference type="ARBA" id="ARBA00022729"/>
    </source>
</evidence>
<dbReference type="InterPro" id="IPR016140">
    <property type="entry name" value="Bifunc_inhib/LTP/seed_store"/>
</dbReference>
<dbReference type="SUPFAM" id="SSF47699">
    <property type="entry name" value="Bifunctional inhibitor/lipid-transfer protein/seed storage 2S albumin"/>
    <property type="match status" value="1"/>
</dbReference>
<evidence type="ECO:0000256" key="5">
    <source>
        <dbReference type="SAM" id="MobiDB-lite"/>
    </source>
</evidence>
<sequence>MAAIASSYLLSASQMLILLVFSFTVVASTLSASGGDGGGAGKDLPCMKQLLPCQPYLHVPNPPKQCCGPLVSAVENDAACLCTVFYSETILKALNLTKKEALQLPRNCGASVDLDKCKEGDVPAPPTSSPSAPAKPSPPSNDSSGSVASVGKSMTPASLSFVFGGLASVAALLLN</sequence>
<dbReference type="Proteomes" id="UP000639772">
    <property type="component" value="Chromosome 13"/>
</dbReference>
<dbReference type="EMBL" id="JADCNM010000013">
    <property type="protein sequence ID" value="KAG0456147.1"/>
    <property type="molecule type" value="Genomic_DNA"/>
</dbReference>
<keyword evidence="4" id="KW-0325">Glycoprotein</keyword>
<organism evidence="8 9">
    <name type="scientific">Vanilla planifolia</name>
    <name type="common">Vanilla</name>
    <dbReference type="NCBI Taxonomy" id="51239"/>
    <lineage>
        <taxon>Eukaryota</taxon>
        <taxon>Viridiplantae</taxon>
        <taxon>Streptophyta</taxon>
        <taxon>Embryophyta</taxon>
        <taxon>Tracheophyta</taxon>
        <taxon>Spermatophyta</taxon>
        <taxon>Magnoliopsida</taxon>
        <taxon>Liliopsida</taxon>
        <taxon>Asparagales</taxon>
        <taxon>Orchidaceae</taxon>
        <taxon>Vanilloideae</taxon>
        <taxon>Vanilleae</taxon>
        <taxon>Vanilla</taxon>
    </lineage>
</organism>
<dbReference type="OrthoDB" id="690947at2759"/>
<evidence type="ECO:0000256" key="6">
    <source>
        <dbReference type="SAM" id="SignalP"/>
    </source>
</evidence>
<dbReference type="PANTHER" id="PTHR33044">
    <property type="entry name" value="BIFUNCTIONAL INHIBITOR/LIPID-TRANSFER PROTEIN/SEED STORAGE 2S ALBUMIN SUPERFAMILY PROTEIN-RELATED"/>
    <property type="match status" value="1"/>
</dbReference>
<dbReference type="Pfam" id="PF14368">
    <property type="entry name" value="LTP_2"/>
    <property type="match status" value="1"/>
</dbReference>
<evidence type="ECO:0000256" key="4">
    <source>
        <dbReference type="ARBA" id="ARBA00023180"/>
    </source>
</evidence>
<dbReference type="AlphaFoldDB" id="A0A835PU47"/>
<accession>A0A835PU47</accession>
<comment type="similarity">
    <text evidence="1">Belongs to the plant LTP family.</text>
</comment>
<evidence type="ECO:0000313" key="9">
    <source>
        <dbReference type="Proteomes" id="UP000639772"/>
    </source>
</evidence>
<evidence type="ECO:0000259" key="7">
    <source>
        <dbReference type="Pfam" id="PF14368"/>
    </source>
</evidence>
<feature type="signal peptide" evidence="6">
    <location>
        <begin position="1"/>
        <end position="27"/>
    </location>
</feature>
<reference evidence="8 9" key="1">
    <citation type="journal article" date="2020" name="Nat. Food">
        <title>A phased Vanilla planifolia genome enables genetic improvement of flavour and production.</title>
        <authorList>
            <person name="Hasing T."/>
            <person name="Tang H."/>
            <person name="Brym M."/>
            <person name="Khazi F."/>
            <person name="Huang T."/>
            <person name="Chambers A.H."/>
        </authorList>
    </citation>
    <scope>NUCLEOTIDE SEQUENCE [LARGE SCALE GENOMIC DNA]</scope>
    <source>
        <tissue evidence="8">Leaf</tissue>
    </source>
</reference>
<gene>
    <name evidence="8" type="ORF">HPP92_023935</name>
</gene>
<evidence type="ECO:0000256" key="1">
    <source>
        <dbReference type="ARBA" id="ARBA00009748"/>
    </source>
</evidence>